<sequence length="747" mass="83871">MKLEELVSKKSITDIDNFSASTRKIIEELAAKKDPNTAAALIRIILYTQSEGALLQSIKTISKRDKSTAMYIANGLYDIASNTKDGTAVEESAKTIRRYRKHQALEVADALAIVAENTGDKNKIIAADRIMSLDRILSKGLKYGFFELTKIAAYTEDETAVEESANTLMKYDPVITRSIAQSLDTIARNTGDKTAVEESAKTIRRYSKDNAENIAYNLGSIARNTKDGTVVEESAKTVRKYDKNRERDIVGALVIVAENTGDKNKIIAADRIMSLDRILSKGLKYGFFELTKIAAYTEDETAVEESARTIMKYDPVITRSIAQSLDTIARNTKDGTIVKESARTIRRYGKDTAKTIAYRLQNIATEGDITYGVYNIIVKGSGESVMAACGILNLIGTDALDLLENKNLTDIRKRKLDDLINNKERIVSKYLSERYGIAKKLNINQILMLLYTYKDKRKELADFINNSNEISLKTYSISTEETKRLEVDTKRLSYLSLIAVTGSRDKELDKEAYDTLSEIAGKKAVEKARTAFKSHYSSAIKGIAGYVKEGKVNEAIDYLKAVKNESIDDILGCANYRNSGFNRGKTVINAVESNNPLDYDNRVQIACVYLPQNYHNGIYNYCKDYYSEDKKKGFILVRYDIEEKVLGSAICYMENDKFLVDSVEGHRTFRKPQIFEAVYQDLVERAKEKGARTIIFSHNGINETPKDFIEFLRGLKLKKDSVKMELYTEGYLEAGKNGVTGYTVNLD</sequence>
<reference evidence="1 2" key="1">
    <citation type="journal article" date="2010" name="Proc. Natl. Acad. Sci. U.S.A.">
        <title>Enigmatic, ultrasmall, uncultivated Archaea.</title>
        <authorList>
            <person name="Baker B.J."/>
            <person name="Comolli L.R."/>
            <person name="Dick G.J."/>
            <person name="Hauser L.J."/>
            <person name="Hyatt D."/>
            <person name="Dill B.D."/>
            <person name="Land M.L."/>
            <person name="Verberkmoes N.C."/>
            <person name="Hettich R.L."/>
            <person name="Banfield J.F."/>
        </authorList>
    </citation>
    <scope>NUCLEOTIDE SEQUENCE [LARGE SCALE GENOMIC DNA]</scope>
</reference>
<evidence type="ECO:0000313" key="2">
    <source>
        <dbReference type="Proteomes" id="UP000009375"/>
    </source>
</evidence>
<protein>
    <submittedName>
        <fullName evidence="1">Uncharacterized protein</fullName>
    </submittedName>
</protein>
<proteinExistence type="predicted"/>
<organism evidence="1 2">
    <name type="scientific">Candidatus Parvarchaeum acidiphilum ARMAN-4</name>
    <dbReference type="NCBI Taxonomy" id="662760"/>
    <lineage>
        <taxon>Archaea</taxon>
        <taxon>Candidatus Parvarchaeota</taxon>
        <taxon>Candidatus Parvarchaeum</taxon>
    </lineage>
</organism>
<name>D2EFC1_PARA4</name>
<evidence type="ECO:0000313" key="1">
    <source>
        <dbReference type="EMBL" id="EEZ92926.1"/>
    </source>
</evidence>
<dbReference type="EMBL" id="GG730045">
    <property type="protein sequence ID" value="EEZ92926.1"/>
    <property type="molecule type" value="Genomic_DNA"/>
</dbReference>
<dbReference type="Proteomes" id="UP000009375">
    <property type="component" value="Unassembled WGS sequence"/>
</dbReference>
<accession>D2EFC1</accession>
<dbReference type="AlphaFoldDB" id="D2EFC1"/>
<gene>
    <name evidence="1" type="ORF">BJBARM4_0439</name>
</gene>